<feature type="region of interest" description="Disordered" evidence="1">
    <location>
        <begin position="410"/>
        <end position="586"/>
    </location>
</feature>
<evidence type="ECO:0000256" key="1">
    <source>
        <dbReference type="SAM" id="MobiDB-lite"/>
    </source>
</evidence>
<evidence type="ECO:0000313" key="3">
    <source>
        <dbReference type="Proteomes" id="UP000242146"/>
    </source>
</evidence>
<comment type="caution">
    <text evidence="2">The sequence shown here is derived from an EMBL/GenBank/DDBJ whole genome shotgun (WGS) entry which is preliminary data.</text>
</comment>
<dbReference type="STRING" id="101127.A0A1X2GCN5"/>
<accession>A0A1X2GCN5</accession>
<proteinExistence type="predicted"/>
<feature type="compositionally biased region" description="Low complexity" evidence="1">
    <location>
        <begin position="576"/>
        <end position="586"/>
    </location>
</feature>
<dbReference type="Proteomes" id="UP000242146">
    <property type="component" value="Unassembled WGS sequence"/>
</dbReference>
<evidence type="ECO:0000313" key="2">
    <source>
        <dbReference type="EMBL" id="ORX50601.1"/>
    </source>
</evidence>
<reference evidence="2 3" key="1">
    <citation type="submission" date="2016-07" db="EMBL/GenBank/DDBJ databases">
        <title>Pervasive Adenine N6-methylation of Active Genes in Fungi.</title>
        <authorList>
            <consortium name="DOE Joint Genome Institute"/>
            <person name="Mondo S.J."/>
            <person name="Dannebaum R.O."/>
            <person name="Kuo R.C."/>
            <person name="Labutti K."/>
            <person name="Haridas S."/>
            <person name="Kuo A."/>
            <person name="Salamov A."/>
            <person name="Ahrendt S.R."/>
            <person name="Lipzen A."/>
            <person name="Sullivan W."/>
            <person name="Andreopoulos W.B."/>
            <person name="Clum A."/>
            <person name="Lindquist E."/>
            <person name="Daum C."/>
            <person name="Ramamoorthy G.K."/>
            <person name="Gryganskyi A."/>
            <person name="Culley D."/>
            <person name="Magnuson J.K."/>
            <person name="James T.Y."/>
            <person name="O'Malley M.A."/>
            <person name="Stajich J.E."/>
            <person name="Spatafora J.W."/>
            <person name="Visel A."/>
            <person name="Grigoriev I.V."/>
        </authorList>
    </citation>
    <scope>NUCLEOTIDE SEQUENCE [LARGE SCALE GENOMIC DNA]</scope>
    <source>
        <strain evidence="2 3">NRRL 3301</strain>
    </source>
</reference>
<feature type="region of interest" description="Disordered" evidence="1">
    <location>
        <begin position="713"/>
        <end position="748"/>
    </location>
</feature>
<keyword evidence="3" id="KW-1185">Reference proteome</keyword>
<gene>
    <name evidence="2" type="ORF">DM01DRAFT_1337763</name>
</gene>
<dbReference type="AlphaFoldDB" id="A0A1X2GCN5"/>
<sequence>MDQEVNHAKLLTALCEGQINVSPDYFALYNSQKVTVYQRHNSTQVSHVTNATLESLSGNPIASIVHVLDTSYKDQPILVLITTDNKDLVHVYWHRILNNTTHLLHFDQQLSGPLSLAAMMGHPFALVKDHDRRDIFKKTNMRHLLVLAKPDSLTLTALLIDAKKVEARASRASLCHVMQVDLSPSLTGTITSIKVLPQGHTGKTLALTEPRILVATSAVSAMILRLRTRNNIVDVVPVFDLKTYLEDHTQPIIRIDGIRVPNHCEMLYAVGQSSAPAAHDAVLAKPSPNTNLHFHMIEWYGNNRRKIIRSFSPAHLDHYTLVTFRLAPSDGSYQVMTVFQSLTNPQDFEIDIWRCDHLNRHDPPRLLAQQLTVDSQYTPFEDIWPTAEGGYLLLHSGQLIEVPAVPGNGDIQTTSAPHTIDFHHPFTSHAAPQPMRRRNRRNRKMSPTPASEDVGNSSDSMLSADDIISVPNSPRLGSPTTIATSPTSPLSPSSTASTEPAMSPSPLPTANPLEATPSTVDDDHEAGSYAEVYEANNYRDNEDADTDYPDEDSYQDFLDSSASPASYDTDNDLVEPSSPIAPSSLSANASLDEHLIAQSSLTLSPDAPTFLTPASTAAASTSRDIRTADLDTLATGSHPSKDHTSPRLPLQTVAEPASTTASEPPKLAQENETPAPAMLAGTLSLQESLSKDNVCPAQDASLIDKAIHASHASAIAQDNGPAPSQPSESCGYKKQADQSLDGYRQAKRTKTAVEAFTKV</sequence>
<feature type="compositionally biased region" description="Basic residues" evidence="1">
    <location>
        <begin position="435"/>
        <end position="444"/>
    </location>
</feature>
<organism evidence="2 3">
    <name type="scientific">Hesseltinella vesiculosa</name>
    <dbReference type="NCBI Taxonomy" id="101127"/>
    <lineage>
        <taxon>Eukaryota</taxon>
        <taxon>Fungi</taxon>
        <taxon>Fungi incertae sedis</taxon>
        <taxon>Mucoromycota</taxon>
        <taxon>Mucoromycotina</taxon>
        <taxon>Mucoromycetes</taxon>
        <taxon>Mucorales</taxon>
        <taxon>Cunninghamellaceae</taxon>
        <taxon>Hesseltinella</taxon>
    </lineage>
</organism>
<dbReference type="EMBL" id="MCGT01000023">
    <property type="protein sequence ID" value="ORX50601.1"/>
    <property type="molecule type" value="Genomic_DNA"/>
</dbReference>
<feature type="non-terminal residue" evidence="2">
    <location>
        <position position="759"/>
    </location>
</feature>
<name>A0A1X2GCN5_9FUNG</name>
<feature type="compositionally biased region" description="Polar residues" evidence="1">
    <location>
        <begin position="558"/>
        <end position="568"/>
    </location>
</feature>
<dbReference type="OrthoDB" id="2290735at2759"/>
<protein>
    <submittedName>
        <fullName evidence="2">Uncharacterized protein</fullName>
    </submittedName>
</protein>
<feature type="compositionally biased region" description="Acidic residues" evidence="1">
    <location>
        <begin position="542"/>
        <end position="554"/>
    </location>
</feature>
<feature type="compositionally biased region" description="Low complexity" evidence="1">
    <location>
        <begin position="478"/>
        <end position="502"/>
    </location>
</feature>